<organism evidence="2 3">
    <name type="scientific">Mycena rosella</name>
    <name type="common">Pink bonnet</name>
    <name type="synonym">Agaricus rosellus</name>
    <dbReference type="NCBI Taxonomy" id="1033263"/>
    <lineage>
        <taxon>Eukaryota</taxon>
        <taxon>Fungi</taxon>
        <taxon>Dikarya</taxon>
        <taxon>Basidiomycota</taxon>
        <taxon>Agaricomycotina</taxon>
        <taxon>Agaricomycetes</taxon>
        <taxon>Agaricomycetidae</taxon>
        <taxon>Agaricales</taxon>
        <taxon>Marasmiineae</taxon>
        <taxon>Mycenaceae</taxon>
        <taxon>Mycena</taxon>
    </lineage>
</organism>
<proteinExistence type="predicted"/>
<dbReference type="Proteomes" id="UP001221757">
    <property type="component" value="Unassembled WGS sequence"/>
</dbReference>
<dbReference type="EMBL" id="JARKIE010000117">
    <property type="protein sequence ID" value="KAJ7681473.1"/>
    <property type="molecule type" value="Genomic_DNA"/>
</dbReference>
<reference evidence="2" key="1">
    <citation type="submission" date="2023-03" db="EMBL/GenBank/DDBJ databases">
        <title>Massive genome expansion in bonnet fungi (Mycena s.s.) driven by repeated elements and novel gene families across ecological guilds.</title>
        <authorList>
            <consortium name="Lawrence Berkeley National Laboratory"/>
            <person name="Harder C.B."/>
            <person name="Miyauchi S."/>
            <person name="Viragh M."/>
            <person name="Kuo A."/>
            <person name="Thoen E."/>
            <person name="Andreopoulos B."/>
            <person name="Lu D."/>
            <person name="Skrede I."/>
            <person name="Drula E."/>
            <person name="Henrissat B."/>
            <person name="Morin E."/>
            <person name="Kohler A."/>
            <person name="Barry K."/>
            <person name="LaButti K."/>
            <person name="Morin E."/>
            <person name="Salamov A."/>
            <person name="Lipzen A."/>
            <person name="Mereny Z."/>
            <person name="Hegedus B."/>
            <person name="Baldrian P."/>
            <person name="Stursova M."/>
            <person name="Weitz H."/>
            <person name="Taylor A."/>
            <person name="Grigoriev I.V."/>
            <person name="Nagy L.G."/>
            <person name="Martin F."/>
            <person name="Kauserud H."/>
        </authorList>
    </citation>
    <scope>NUCLEOTIDE SEQUENCE</scope>
    <source>
        <strain evidence="2">CBHHK067</strain>
    </source>
</reference>
<protein>
    <submittedName>
        <fullName evidence="2">Uncharacterized protein</fullName>
    </submittedName>
</protein>
<accession>A0AAD7D6Q0</accession>
<keyword evidence="3" id="KW-1185">Reference proteome</keyword>
<evidence type="ECO:0000313" key="3">
    <source>
        <dbReference type="Proteomes" id="UP001221757"/>
    </source>
</evidence>
<feature type="region of interest" description="Disordered" evidence="1">
    <location>
        <begin position="31"/>
        <end position="56"/>
    </location>
</feature>
<comment type="caution">
    <text evidence="2">The sequence shown here is derived from an EMBL/GenBank/DDBJ whole genome shotgun (WGS) entry which is preliminary data.</text>
</comment>
<name>A0AAD7D6Q0_MYCRO</name>
<evidence type="ECO:0000256" key="1">
    <source>
        <dbReference type="SAM" id="MobiDB-lite"/>
    </source>
</evidence>
<gene>
    <name evidence="2" type="ORF">B0H17DRAFT_1138373</name>
</gene>
<sequence>MLTLRSSRHQRRECRLRSGWWPCPAGGMGTWGHEPRHKTAAPWPSKRREIPHGWGNLPDDKLPEPWSCDWAQWTKMNFWNKLPAENWSNQRADWEGCLGVTGLTPVMFKTWPGPYTQSSLQAGRII</sequence>
<dbReference type="AlphaFoldDB" id="A0AAD7D6Q0"/>
<evidence type="ECO:0000313" key="2">
    <source>
        <dbReference type="EMBL" id="KAJ7681473.1"/>
    </source>
</evidence>